<sequence length="1390" mass="149195">MFDFKGGREGHVLHGTGFLRKQDPITAECFLPPRVSFPRPWQRVAVNPIPGQRRQRKIWKRVGGLGSANYDYFRAMAELEQQGQGSRKRARQASYIPPWGDARWDVRYQEGHDGKQDLAKARVTVSSVKEEEAAASARMNDSIKPQPSTFPEESLRWIPRKRHNSRWPIEPRREKAPSGRMVADMQPLIEFEVPAEPQPIDTTLQIDESQMKRRSTRRLSRRISLLPYEDSPRKLSMIALSPAKTSAPVLSPVKRPPVTLSPTKVADSPLRSFRINATPTKVVLESPKTSPPEQSPSKASPIAQTQDVTATPVTKAPPTNSSHTPASPAPLIFDQPTPDAQAEPQHETRRRVSLYSARRIDRGPSGASRLLALKTGRGSPSRRHSFTSIDGGPVNVREGAKGRRNTLDVFCVAPEGIRDIVSSGEDSAERAAPHRMADEVVEIDMKSNLDIFGQQHRTAEQARQRHSPYPGSGNEGERPASAPEAPSKTVVSSAEPATAPPHVMPSSSATDTLCATEGADAGPGVAVLHQAATGPDACAADIRDRDHTFVLEDCSLSRTTEELTNLEADGAQAKTMFTPHDPEGLSTIYEETPIVGIPPPRESESEVEEPHQSALEASSASSVDEQRDFGEASTTPSSEMTACNEPDEDGKRPAEVMPEPDGTFDIPAKHVITTRDALSSPDSPDQTPQTRSDGDPQQPPTSKLDEDDGLLNPSEDSVAPLTADDSACGTFLIDVETTSSTRVCNEESEGMRVNEAPKGMVASEHDASALLASPLAKDLDSPSRAASSSPLFIGALTYATAAQAPAPATTAEMGIGSVTDMAQHERPGFTPINTRQASPSQSLCRVLDQLDGSGTGPESTESDDLDEDELIEEQLQEDMAEEAAAAVDEDFTLTVEDVPRVENDTFQLRAMHDDSEMEMLRKFVTRVAADKSAKAAAEALADKAARPARRSGSAFSMTSSSGSPMPMAKPESATPARRKPLGEKSPNSPSPAKKRKLEDLLDFPVKRKDSTDSQGKARDNEDNNGHRHNKRRRRRLDPVLADPTPSPSPEPESLASPGATTAAPRRSTRTATRSTRSRVALRPTAPSANSIALSMIPVRFSGMGMGTVDDEAALEAHLAASARTRQQRSEEKDLATVTRVNTRKNKAGAVPPQMVLAKQAEDPQGWRMRELKGVFEAREAKEKREGEAAGKKGKGVRWAEELVRFQKCEEVLVGKEDVVMRDVEDVDGVMEGDEIAEAEPIMKAETKPKAVKKAVVVTAPASGAGSTRRAATSAAAAATTTASTRRSSRLQAPTPVKKMTGRDGGDEKAGSAPSAAPTAPAPRTRALPKLAPAPAPATTAAPAAAAAGSSSLTATSTRTTGMTTRRSKIAKLGMSVNGTPAPKRRGRAVA</sequence>
<feature type="compositionally biased region" description="Polar residues" evidence="1">
    <location>
        <begin position="632"/>
        <end position="641"/>
    </location>
</feature>
<comment type="caution">
    <text evidence="2">The sequence shown here is derived from an EMBL/GenBank/DDBJ whole genome shotgun (WGS) entry which is preliminary data.</text>
</comment>
<feature type="region of interest" description="Disordered" evidence="1">
    <location>
        <begin position="1260"/>
        <end position="1390"/>
    </location>
</feature>
<dbReference type="GeneID" id="98179042"/>
<evidence type="ECO:0000256" key="1">
    <source>
        <dbReference type="SAM" id="MobiDB-lite"/>
    </source>
</evidence>
<evidence type="ECO:0000313" key="2">
    <source>
        <dbReference type="EMBL" id="GAB1318089.1"/>
    </source>
</evidence>
<protein>
    <submittedName>
        <fullName evidence="2">Uncharacterized protein</fullName>
    </submittedName>
</protein>
<feature type="compositionally biased region" description="Polar residues" evidence="1">
    <location>
        <begin position="295"/>
        <end position="307"/>
    </location>
</feature>
<feature type="compositionally biased region" description="Basic and acidic residues" evidence="1">
    <location>
        <begin position="996"/>
        <end position="1025"/>
    </location>
</feature>
<feature type="compositionally biased region" description="Low complexity" evidence="1">
    <location>
        <begin position="950"/>
        <end position="968"/>
    </location>
</feature>
<feature type="region of interest" description="Disordered" evidence="1">
    <location>
        <begin position="133"/>
        <end position="152"/>
    </location>
</feature>
<evidence type="ECO:0000313" key="3">
    <source>
        <dbReference type="Proteomes" id="UP001628179"/>
    </source>
</evidence>
<reference evidence="2 3" key="1">
    <citation type="submission" date="2024-09" db="EMBL/GenBank/DDBJ databases">
        <title>Itraconazole resistance in Madurella fahalii resulting from another homologue of gene encoding cytochrome P450 14-alpha sterol demethylase (CYP51).</title>
        <authorList>
            <person name="Yoshioka I."/>
            <person name="Fahal A.H."/>
            <person name="Kaneko S."/>
            <person name="Yaguchi T."/>
        </authorList>
    </citation>
    <scope>NUCLEOTIDE SEQUENCE [LARGE SCALE GENOMIC DNA]</scope>
    <source>
        <strain evidence="2 3">IFM 68171</strain>
    </source>
</reference>
<feature type="compositionally biased region" description="Low complexity" evidence="1">
    <location>
        <begin position="1260"/>
        <end position="1285"/>
    </location>
</feature>
<feature type="region of interest" description="Disordered" evidence="1">
    <location>
        <begin position="939"/>
        <end position="1082"/>
    </location>
</feature>
<feature type="compositionally biased region" description="Polar residues" evidence="1">
    <location>
        <begin position="676"/>
        <end position="691"/>
    </location>
</feature>
<feature type="compositionally biased region" description="Basic and acidic residues" evidence="1">
    <location>
        <begin position="1300"/>
        <end position="1309"/>
    </location>
</feature>
<proteinExistence type="predicted"/>
<organism evidence="2 3">
    <name type="scientific">Madurella fahalii</name>
    <dbReference type="NCBI Taxonomy" id="1157608"/>
    <lineage>
        <taxon>Eukaryota</taxon>
        <taxon>Fungi</taxon>
        <taxon>Dikarya</taxon>
        <taxon>Ascomycota</taxon>
        <taxon>Pezizomycotina</taxon>
        <taxon>Sordariomycetes</taxon>
        <taxon>Sordariomycetidae</taxon>
        <taxon>Sordariales</taxon>
        <taxon>Sordariales incertae sedis</taxon>
        <taxon>Madurella</taxon>
    </lineage>
</organism>
<feature type="region of interest" description="Disordered" evidence="1">
    <location>
        <begin position="456"/>
        <end position="510"/>
    </location>
</feature>
<dbReference type="Proteomes" id="UP001628179">
    <property type="component" value="Unassembled WGS sequence"/>
</dbReference>
<dbReference type="EMBL" id="BAAFSV010000004">
    <property type="protein sequence ID" value="GAB1318089.1"/>
    <property type="molecule type" value="Genomic_DNA"/>
</dbReference>
<gene>
    <name evidence="2" type="ORF">MFIFM68171_08299</name>
</gene>
<accession>A0ABQ0GK69</accession>
<feature type="compositionally biased region" description="Low complexity" evidence="1">
    <location>
        <begin position="1051"/>
        <end position="1078"/>
    </location>
</feature>
<dbReference type="RefSeq" id="XP_070919820.1">
    <property type="nucleotide sequence ID" value="XM_071063719.1"/>
</dbReference>
<keyword evidence="3" id="KW-1185">Reference proteome</keyword>
<feature type="region of interest" description="Disordered" evidence="1">
    <location>
        <begin position="593"/>
        <end position="723"/>
    </location>
</feature>
<feature type="region of interest" description="Disordered" evidence="1">
    <location>
        <begin position="847"/>
        <end position="867"/>
    </location>
</feature>
<feature type="compositionally biased region" description="Low complexity" evidence="1">
    <location>
        <begin position="308"/>
        <end position="319"/>
    </location>
</feature>
<feature type="compositionally biased region" description="Basic residues" evidence="1">
    <location>
        <begin position="1026"/>
        <end position="1035"/>
    </location>
</feature>
<feature type="region of interest" description="Disordered" evidence="1">
    <location>
        <begin position="278"/>
        <end position="400"/>
    </location>
</feature>
<feature type="compositionally biased region" description="Low complexity" evidence="1">
    <location>
        <begin position="1310"/>
        <end position="1361"/>
    </location>
</feature>
<feature type="compositionally biased region" description="Basic and acidic residues" evidence="1">
    <location>
        <begin position="601"/>
        <end position="611"/>
    </location>
</feature>
<name>A0ABQ0GK69_9PEZI</name>